<keyword evidence="3" id="KW-1185">Reference proteome</keyword>
<evidence type="ECO:0000313" key="3">
    <source>
        <dbReference type="Proteomes" id="UP001432146"/>
    </source>
</evidence>
<dbReference type="AlphaFoldDB" id="A0AAW1AA36"/>
<sequence>MRHPRAAEEANDRRVQDRGARGRAASAGYPMGISVSVDIWSAVACRDKKALQKRRQKLGVSASDISGLKLSRRSRHVLPAWSSAPCPD</sequence>
<name>A0AAW1AA36_9HYME</name>
<organism evidence="2 3">
    <name type="scientific">Tetragonisca angustula</name>
    <dbReference type="NCBI Taxonomy" id="166442"/>
    <lineage>
        <taxon>Eukaryota</taxon>
        <taxon>Metazoa</taxon>
        <taxon>Ecdysozoa</taxon>
        <taxon>Arthropoda</taxon>
        <taxon>Hexapoda</taxon>
        <taxon>Insecta</taxon>
        <taxon>Pterygota</taxon>
        <taxon>Neoptera</taxon>
        <taxon>Endopterygota</taxon>
        <taxon>Hymenoptera</taxon>
        <taxon>Apocrita</taxon>
        <taxon>Aculeata</taxon>
        <taxon>Apoidea</taxon>
        <taxon>Anthophila</taxon>
        <taxon>Apidae</taxon>
        <taxon>Tetragonisca</taxon>
    </lineage>
</organism>
<evidence type="ECO:0000256" key="1">
    <source>
        <dbReference type="SAM" id="MobiDB-lite"/>
    </source>
</evidence>
<protein>
    <submittedName>
        <fullName evidence="2">Uncharacterized protein</fullName>
    </submittedName>
</protein>
<feature type="region of interest" description="Disordered" evidence="1">
    <location>
        <begin position="1"/>
        <end position="27"/>
    </location>
</feature>
<dbReference type="Proteomes" id="UP001432146">
    <property type="component" value="Unassembled WGS sequence"/>
</dbReference>
<dbReference type="EMBL" id="JAWNGG020000046">
    <property type="protein sequence ID" value="KAK9306012.1"/>
    <property type="molecule type" value="Genomic_DNA"/>
</dbReference>
<accession>A0AAW1AA36</accession>
<reference evidence="2 3" key="1">
    <citation type="submission" date="2024-05" db="EMBL/GenBank/DDBJ databases">
        <title>The nuclear and mitochondrial genome assemblies of Tetragonisca angustula (Apidae: Meliponini), a tiny yet remarkable pollinator in the Neotropics.</title>
        <authorList>
            <person name="Ferrari R."/>
            <person name="Ricardo P.C."/>
            <person name="Dias F.C."/>
            <person name="Araujo N.S."/>
            <person name="Soares D.O."/>
            <person name="Zhou Q.-S."/>
            <person name="Zhu C.-D."/>
            <person name="Coutinho L."/>
            <person name="Airas M.C."/>
            <person name="Batista T.M."/>
        </authorList>
    </citation>
    <scope>NUCLEOTIDE SEQUENCE [LARGE SCALE GENOMIC DNA]</scope>
    <source>
        <strain evidence="2">ASF017062</strain>
        <tissue evidence="2">Abdomen</tissue>
    </source>
</reference>
<comment type="caution">
    <text evidence="2">The sequence shown here is derived from an EMBL/GenBank/DDBJ whole genome shotgun (WGS) entry which is preliminary data.</text>
</comment>
<proteinExistence type="predicted"/>
<feature type="compositionally biased region" description="Basic and acidic residues" evidence="1">
    <location>
        <begin position="1"/>
        <end position="20"/>
    </location>
</feature>
<evidence type="ECO:0000313" key="2">
    <source>
        <dbReference type="EMBL" id="KAK9306012.1"/>
    </source>
</evidence>
<gene>
    <name evidence="2" type="ORF">QLX08_003233</name>
</gene>